<keyword evidence="2" id="KW-1003">Cell membrane</keyword>
<dbReference type="EMBL" id="FLUQ01000005">
    <property type="protein sequence ID" value="SBW09717.1"/>
    <property type="molecule type" value="Genomic_DNA"/>
</dbReference>
<evidence type="ECO:0000256" key="1">
    <source>
        <dbReference type="ARBA" id="ARBA00004651"/>
    </source>
</evidence>
<evidence type="ECO:0000256" key="9">
    <source>
        <dbReference type="RuleBase" id="RU004057"/>
    </source>
</evidence>
<feature type="transmembrane region" description="Helical" evidence="10">
    <location>
        <begin position="6"/>
        <end position="37"/>
    </location>
</feature>
<protein>
    <submittedName>
        <fullName evidence="12">Protein TolQ</fullName>
    </submittedName>
</protein>
<dbReference type="GO" id="GO:0005886">
    <property type="term" value="C:plasma membrane"/>
    <property type="evidence" value="ECO:0007669"/>
    <property type="project" value="UniProtKB-SubCell"/>
</dbReference>
<keyword evidence="9" id="KW-0813">Transport</keyword>
<evidence type="ECO:0000256" key="7">
    <source>
        <dbReference type="ARBA" id="ARBA00023136"/>
    </source>
</evidence>
<evidence type="ECO:0000256" key="8">
    <source>
        <dbReference type="ARBA" id="ARBA00023306"/>
    </source>
</evidence>
<dbReference type="GO" id="GO:0017038">
    <property type="term" value="P:protein import"/>
    <property type="evidence" value="ECO:0007669"/>
    <property type="project" value="TreeGrafter"/>
</dbReference>
<keyword evidence="7 10" id="KW-0472">Membrane</keyword>
<dbReference type="GO" id="GO:0051301">
    <property type="term" value="P:cell division"/>
    <property type="evidence" value="ECO:0007669"/>
    <property type="project" value="UniProtKB-KW"/>
</dbReference>
<reference evidence="12" key="1">
    <citation type="submission" date="2016-04" db="EMBL/GenBank/DDBJ databases">
        <authorList>
            <person name="Evans L.H."/>
            <person name="Alamgir A."/>
            <person name="Owens N."/>
            <person name="Weber N.D."/>
            <person name="Virtaneva K."/>
            <person name="Barbian K."/>
            <person name="Babar A."/>
            <person name="Rosenke K."/>
        </authorList>
    </citation>
    <scope>NUCLEOTIDE SEQUENCE</scope>
    <source>
        <strain evidence="12">86</strain>
    </source>
</reference>
<sequence length="236" mass="25477">MDNFDIFAVIASATLVAKFVLLILCIMSVTSWTLIIYKFFSLRSARRKAIEGIERFTDARDLRDAVNYLAGDANSPVFHVAQQGVAEFNRLREAGNSEEVAADNVRRSLRQGVSEAMTKLNASLSFLATTANTAPFIGLFGTVWGIMHSFHQIGMKKTAAIATVAPGISEALIATALGLFVAIPATMGYNMFLSTLTAIEAELVNFAGVFLNRVQRELDVAKKPGNGSGAAPKVQR</sequence>
<comment type="similarity">
    <text evidence="9">Belongs to the exbB/tolQ family.</text>
</comment>
<evidence type="ECO:0000256" key="10">
    <source>
        <dbReference type="SAM" id="Phobius"/>
    </source>
</evidence>
<keyword evidence="8" id="KW-0131">Cell cycle</keyword>
<comment type="subcellular location">
    <subcellularLocation>
        <location evidence="1">Cell membrane</location>
        <topology evidence="1">Multi-pass membrane protein</topology>
    </subcellularLocation>
    <subcellularLocation>
        <location evidence="9">Membrane</location>
        <topology evidence="9">Multi-pass membrane protein</topology>
    </subcellularLocation>
</comment>
<proteinExistence type="inferred from homology"/>
<accession>A0A212KDK6</accession>
<evidence type="ECO:0000256" key="2">
    <source>
        <dbReference type="ARBA" id="ARBA00022475"/>
    </source>
</evidence>
<dbReference type="InterPro" id="IPR050790">
    <property type="entry name" value="ExbB/TolQ_transport"/>
</dbReference>
<keyword evidence="3" id="KW-0997">Cell inner membrane</keyword>
<evidence type="ECO:0000256" key="4">
    <source>
        <dbReference type="ARBA" id="ARBA00022618"/>
    </source>
</evidence>
<dbReference type="NCBIfam" id="TIGR02796">
    <property type="entry name" value="tolQ"/>
    <property type="match status" value="1"/>
</dbReference>
<dbReference type="PANTHER" id="PTHR30625">
    <property type="entry name" value="PROTEIN TOLQ"/>
    <property type="match status" value="1"/>
</dbReference>
<evidence type="ECO:0000313" key="12">
    <source>
        <dbReference type="EMBL" id="SBW09717.1"/>
    </source>
</evidence>
<dbReference type="InterPro" id="IPR002898">
    <property type="entry name" value="MotA_ExbB_proton_chnl"/>
</dbReference>
<evidence type="ECO:0000256" key="5">
    <source>
        <dbReference type="ARBA" id="ARBA00022692"/>
    </source>
</evidence>
<dbReference type="InterPro" id="IPR014163">
    <property type="entry name" value="Tol-Pal_TolQ"/>
</dbReference>
<dbReference type="Pfam" id="PF01618">
    <property type="entry name" value="MotA_ExbB"/>
    <property type="match status" value="1"/>
</dbReference>
<dbReference type="AlphaFoldDB" id="A0A212KDK6"/>
<feature type="transmembrane region" description="Helical" evidence="10">
    <location>
        <begin position="124"/>
        <end position="147"/>
    </location>
</feature>
<dbReference type="PANTHER" id="PTHR30625:SF3">
    <property type="entry name" value="TOL-PAL SYSTEM PROTEIN TOLQ"/>
    <property type="match status" value="1"/>
</dbReference>
<organism evidence="12">
    <name type="scientific">uncultured delta proteobacterium</name>
    <dbReference type="NCBI Taxonomy" id="34034"/>
    <lineage>
        <taxon>Bacteria</taxon>
        <taxon>Deltaproteobacteria</taxon>
        <taxon>environmental samples</taxon>
    </lineage>
</organism>
<keyword evidence="5 10" id="KW-0812">Transmembrane</keyword>
<dbReference type="GO" id="GO:0043213">
    <property type="term" value="P:bacteriocin transport"/>
    <property type="evidence" value="ECO:0007669"/>
    <property type="project" value="InterPro"/>
</dbReference>
<evidence type="ECO:0000259" key="11">
    <source>
        <dbReference type="Pfam" id="PF01618"/>
    </source>
</evidence>
<feature type="transmembrane region" description="Helical" evidence="10">
    <location>
        <begin position="159"/>
        <end position="183"/>
    </location>
</feature>
<name>A0A212KDK6_9DELT</name>
<gene>
    <name evidence="12" type="ORF">KL86DPRO_50255</name>
</gene>
<keyword evidence="9" id="KW-0653">Protein transport</keyword>
<feature type="domain" description="MotA/TolQ/ExbB proton channel" evidence="11">
    <location>
        <begin position="81"/>
        <end position="202"/>
    </location>
</feature>
<evidence type="ECO:0000256" key="3">
    <source>
        <dbReference type="ARBA" id="ARBA00022519"/>
    </source>
</evidence>
<evidence type="ECO:0000256" key="6">
    <source>
        <dbReference type="ARBA" id="ARBA00022989"/>
    </source>
</evidence>
<keyword evidence="6 10" id="KW-1133">Transmembrane helix</keyword>
<keyword evidence="4" id="KW-0132">Cell division</keyword>